<dbReference type="Proteomes" id="UP000281553">
    <property type="component" value="Unassembled WGS sequence"/>
</dbReference>
<accession>A0A3P7PI09</accession>
<evidence type="ECO:0000313" key="8">
    <source>
        <dbReference type="EMBL" id="VDN49633.1"/>
    </source>
</evidence>
<dbReference type="InterPro" id="IPR027417">
    <property type="entry name" value="P-loop_NTPase"/>
</dbReference>
<keyword evidence="9" id="KW-1185">Reference proteome</keyword>
<evidence type="ECO:0000256" key="3">
    <source>
        <dbReference type="ARBA" id="ARBA00022801"/>
    </source>
</evidence>
<evidence type="ECO:0000259" key="7">
    <source>
        <dbReference type="PROSITE" id="PS51195"/>
    </source>
</evidence>
<feature type="short sequence motif" description="Q motif" evidence="6">
    <location>
        <begin position="68"/>
        <end position="96"/>
    </location>
</feature>
<evidence type="ECO:0000256" key="5">
    <source>
        <dbReference type="ARBA" id="ARBA00022840"/>
    </source>
</evidence>
<evidence type="ECO:0000256" key="6">
    <source>
        <dbReference type="PROSITE-ProRule" id="PRU00552"/>
    </source>
</evidence>
<keyword evidence="3" id="KW-0378">Hydrolase</keyword>
<evidence type="ECO:0000256" key="1">
    <source>
        <dbReference type="ARBA" id="ARBA00012552"/>
    </source>
</evidence>
<dbReference type="EC" id="3.6.4.13" evidence="1"/>
<evidence type="ECO:0000313" key="9">
    <source>
        <dbReference type="Proteomes" id="UP000281553"/>
    </source>
</evidence>
<evidence type="ECO:0000256" key="4">
    <source>
        <dbReference type="ARBA" id="ARBA00022806"/>
    </source>
</evidence>
<organism evidence="8 9">
    <name type="scientific">Dibothriocephalus latus</name>
    <name type="common">Fish tapeworm</name>
    <name type="synonym">Diphyllobothrium latum</name>
    <dbReference type="NCBI Taxonomy" id="60516"/>
    <lineage>
        <taxon>Eukaryota</taxon>
        <taxon>Metazoa</taxon>
        <taxon>Spiralia</taxon>
        <taxon>Lophotrochozoa</taxon>
        <taxon>Platyhelminthes</taxon>
        <taxon>Cestoda</taxon>
        <taxon>Eucestoda</taxon>
        <taxon>Diphyllobothriidea</taxon>
        <taxon>Diphyllobothriidae</taxon>
        <taxon>Dibothriocephalus</taxon>
    </lineage>
</organism>
<gene>
    <name evidence="8" type="ORF">DILT_LOCUS19836</name>
</gene>
<dbReference type="SUPFAM" id="SSF52540">
    <property type="entry name" value="P-loop containing nucleoside triphosphate hydrolases"/>
    <property type="match status" value="1"/>
</dbReference>
<dbReference type="Gene3D" id="3.40.50.300">
    <property type="entry name" value="P-loop containing nucleotide triphosphate hydrolases"/>
    <property type="match status" value="1"/>
</dbReference>
<dbReference type="GO" id="GO:0003724">
    <property type="term" value="F:RNA helicase activity"/>
    <property type="evidence" value="ECO:0007669"/>
    <property type="project" value="UniProtKB-EC"/>
</dbReference>
<keyword evidence="5" id="KW-0067">ATP-binding</keyword>
<dbReference type="PROSITE" id="PS51195">
    <property type="entry name" value="Q_MOTIF"/>
    <property type="match status" value="1"/>
</dbReference>
<keyword evidence="4" id="KW-0347">Helicase</keyword>
<dbReference type="OrthoDB" id="434041at2759"/>
<protein>
    <recommendedName>
        <fullName evidence="1">RNA helicase</fullName>
        <ecNumber evidence="1">3.6.4.13</ecNumber>
    </recommendedName>
</protein>
<proteinExistence type="predicted"/>
<name>A0A3P7PI09_DIBLA</name>
<dbReference type="GO" id="GO:0016787">
    <property type="term" value="F:hydrolase activity"/>
    <property type="evidence" value="ECO:0007669"/>
    <property type="project" value="UniProtKB-KW"/>
</dbReference>
<dbReference type="AlphaFoldDB" id="A0A3P7PI09"/>
<keyword evidence="2" id="KW-0547">Nucleotide-binding</keyword>
<feature type="domain" description="DEAD-box RNA helicase Q" evidence="7">
    <location>
        <begin position="68"/>
        <end position="96"/>
    </location>
</feature>
<reference evidence="8 9" key="1">
    <citation type="submission" date="2018-11" db="EMBL/GenBank/DDBJ databases">
        <authorList>
            <consortium name="Pathogen Informatics"/>
        </authorList>
    </citation>
    <scope>NUCLEOTIDE SEQUENCE [LARGE SCALE GENOMIC DNA]</scope>
</reference>
<dbReference type="GO" id="GO:0005524">
    <property type="term" value="F:ATP binding"/>
    <property type="evidence" value="ECO:0007669"/>
    <property type="project" value="UniProtKB-KW"/>
</dbReference>
<dbReference type="InterPro" id="IPR014014">
    <property type="entry name" value="RNA_helicase_DEAD_Q_motif"/>
</dbReference>
<sequence>MALGLMDPANDASIEEMEAEKEEHAEITTPIAHAFDAKERTDDVLLSAVDSETSSGAPSSALKVKSSPSFASMGLSVNVLKGLHAAGFQRPSPVQIKAIPLGRMGLDMIVQVHHPESVALFEMSVIFDLF</sequence>
<evidence type="ECO:0000256" key="2">
    <source>
        <dbReference type="ARBA" id="ARBA00022741"/>
    </source>
</evidence>
<dbReference type="EMBL" id="UYRU01122928">
    <property type="protein sequence ID" value="VDN49633.1"/>
    <property type="molecule type" value="Genomic_DNA"/>
</dbReference>